<accession>A0ABX2AFB3</accession>
<keyword evidence="2" id="KW-1185">Reference proteome</keyword>
<comment type="caution">
    <text evidence="1">The sequence shown here is derived from an EMBL/GenBank/DDBJ whole genome shotgun (WGS) entry which is preliminary data.</text>
</comment>
<gene>
    <name evidence="1" type="ORF">HNW77_11765</name>
</gene>
<dbReference type="Proteomes" id="UP000623090">
    <property type="component" value="Unassembled WGS sequence"/>
</dbReference>
<reference evidence="1 2" key="1">
    <citation type="journal article" date="2020" name="Microorganisms">
        <title>Description of Komagataeibacter melaceti sp. nov. and Komagataeibacter melomenusus sp. nov. Isolated from Apple Cider Vinegar.</title>
        <authorList>
            <person name="Maric L."/>
            <person name="Cleenwerck I."/>
            <person name="Accetto T."/>
            <person name="Vandamme P."/>
            <person name="Trcek J."/>
        </authorList>
    </citation>
    <scope>NUCLEOTIDE SEQUENCE [LARGE SCALE GENOMIC DNA]</scope>
    <source>
        <strain evidence="1 2">AV436</strain>
    </source>
</reference>
<dbReference type="EMBL" id="JABJWC010000030">
    <property type="protein sequence ID" value="NPC67058.1"/>
    <property type="molecule type" value="Genomic_DNA"/>
</dbReference>
<organism evidence="1 2">
    <name type="scientific">Komagataeibacter melomenusus</name>
    <dbReference type="NCBI Taxonomy" id="2766578"/>
    <lineage>
        <taxon>Bacteria</taxon>
        <taxon>Pseudomonadati</taxon>
        <taxon>Pseudomonadota</taxon>
        <taxon>Alphaproteobacteria</taxon>
        <taxon>Acetobacterales</taxon>
        <taxon>Acetobacteraceae</taxon>
        <taxon>Komagataeibacter</taxon>
    </lineage>
</organism>
<sequence length="556" mass="62431">MTQNSGSPMLPGHENRMMKRFIAGFTLTAFAGLSLTWGACHYKKKIFMDPEMAVHNAHTEIEKKCDVGKLTILGDSTGIADYLPEEIGPDVRTLAVGGGSPLESFFIMKHIVNTCSSLPKAVILSFTPFKLGAGAQDMALLMWARSVPWNIISWQDTKEILHIARESKDTQLFGSKSLFDIDARLKIFLYTHNFPTFYFPSFLGYFQEDVIRHDASARKNKYKHLYNDALADDGHVSYGQSVESHYPDLESKMHGYSITPEDDQYLKRIADLSKEHGIHVYFVAPPRNAEFVPLYAADMVQKYVDYIKSGEKAGEWHVLGEPFREIPASAVGDDSHLNAHGEYWFSRDIRRALLSTPDATLAWTDQAIAPMNIYEKSEASVANWKVIEQRGRLQNMFIASDTIPPRMAYQMNGPVVSLSIAQPELEHSQNVFSIQSDPSPILKQDSYYVGSIFVKNDKAQSATWRLLFPGGFDGAITWDFVQQEAHWNGEANPLNSGVEECAGGWMRLWVRGKTRPFGADYENSAFSFSSSDVAAVKIYGASFENNFNTRNDCAIE</sequence>
<proteinExistence type="predicted"/>
<evidence type="ECO:0000313" key="2">
    <source>
        <dbReference type="Proteomes" id="UP000623090"/>
    </source>
</evidence>
<dbReference type="RefSeq" id="WP_172157829.1">
    <property type="nucleotide sequence ID" value="NZ_JABJWC010000030.1"/>
</dbReference>
<protein>
    <submittedName>
        <fullName evidence="1">Uncharacterized protein</fullName>
    </submittedName>
</protein>
<evidence type="ECO:0000313" key="1">
    <source>
        <dbReference type="EMBL" id="NPC67058.1"/>
    </source>
</evidence>
<name>A0ABX2AFB3_9PROT</name>